<keyword evidence="2 6" id="KW-0889">Transcription antitermination</keyword>
<dbReference type="GO" id="GO:0006353">
    <property type="term" value="P:DNA-templated transcription termination"/>
    <property type="evidence" value="ECO:0007669"/>
    <property type="project" value="UniProtKB-UniRule"/>
</dbReference>
<keyword evidence="3 6" id="KW-0694">RNA-binding</keyword>
<name>A0A928TRQ9_UNCKA</name>
<feature type="region of interest" description="Disordered" evidence="7">
    <location>
        <begin position="138"/>
        <end position="187"/>
    </location>
</feature>
<dbReference type="AlphaFoldDB" id="A0A928TRQ9"/>
<evidence type="ECO:0000256" key="5">
    <source>
        <dbReference type="ARBA" id="ARBA00023163"/>
    </source>
</evidence>
<dbReference type="CDD" id="cd00619">
    <property type="entry name" value="Terminator_NusB"/>
    <property type="match status" value="1"/>
</dbReference>
<dbReference type="GO" id="GO:0003723">
    <property type="term" value="F:RNA binding"/>
    <property type="evidence" value="ECO:0007669"/>
    <property type="project" value="UniProtKB-UniRule"/>
</dbReference>
<evidence type="ECO:0000313" key="10">
    <source>
        <dbReference type="Proteomes" id="UP000710385"/>
    </source>
</evidence>
<comment type="similarity">
    <text evidence="1 6">Belongs to the NusB family.</text>
</comment>
<dbReference type="GO" id="GO:0031564">
    <property type="term" value="P:transcription antitermination"/>
    <property type="evidence" value="ECO:0007669"/>
    <property type="project" value="UniProtKB-KW"/>
</dbReference>
<dbReference type="InterPro" id="IPR006027">
    <property type="entry name" value="NusB_RsmB_TIM44"/>
</dbReference>
<keyword evidence="4 6" id="KW-0805">Transcription regulation</keyword>
<evidence type="ECO:0000313" key="9">
    <source>
        <dbReference type="EMBL" id="MBE7525077.1"/>
    </source>
</evidence>
<dbReference type="SUPFAM" id="SSF48013">
    <property type="entry name" value="NusB-like"/>
    <property type="match status" value="1"/>
</dbReference>
<evidence type="ECO:0000256" key="7">
    <source>
        <dbReference type="SAM" id="MobiDB-lite"/>
    </source>
</evidence>
<sequence length="187" mass="21098">MSNRHLCRALALQSLYEWDFHNGEKDAVALLKRNIEEFAPDLEEKDFAEQLVDGIMKHRDDIDGLITKFAPDWPLPKITTVDRNVLRIGTYELIYTHEIPSKVAINEAIELAKTFGGESSGKFVNGVLGAVFRDQAAQGVVKESDKPKEKKETKEEESKRHAKEGTDMPKEPSTSKDFPAAHPHIEE</sequence>
<dbReference type="InterPro" id="IPR011605">
    <property type="entry name" value="NusB_fam"/>
</dbReference>
<dbReference type="Pfam" id="PF01029">
    <property type="entry name" value="NusB"/>
    <property type="match status" value="1"/>
</dbReference>
<protein>
    <recommendedName>
        <fullName evidence="6">Transcription antitermination protein NusB</fullName>
    </recommendedName>
    <alternativeName>
        <fullName evidence="6">Antitermination factor NusB</fullName>
    </alternativeName>
</protein>
<keyword evidence="5 6" id="KW-0804">Transcription</keyword>
<comment type="caution">
    <text evidence="9">The sequence shown here is derived from an EMBL/GenBank/DDBJ whole genome shotgun (WGS) entry which is preliminary data.</text>
</comment>
<dbReference type="GO" id="GO:0005829">
    <property type="term" value="C:cytosol"/>
    <property type="evidence" value="ECO:0007669"/>
    <property type="project" value="TreeGrafter"/>
</dbReference>
<dbReference type="NCBIfam" id="TIGR01951">
    <property type="entry name" value="nusB"/>
    <property type="match status" value="1"/>
</dbReference>
<dbReference type="PANTHER" id="PTHR11078">
    <property type="entry name" value="N UTILIZATION SUBSTANCE PROTEIN B-RELATED"/>
    <property type="match status" value="1"/>
</dbReference>
<comment type="function">
    <text evidence="6">Involved in transcription antitermination. Required for transcription of ribosomal RNA (rRNA) genes. Binds specifically to the boxA antiterminator sequence of the ribosomal RNA (rrn) operons.</text>
</comment>
<evidence type="ECO:0000256" key="6">
    <source>
        <dbReference type="HAMAP-Rule" id="MF_00073"/>
    </source>
</evidence>
<dbReference type="Proteomes" id="UP000710385">
    <property type="component" value="Unassembled WGS sequence"/>
</dbReference>
<organism evidence="9 10">
    <name type="scientific">candidate division WWE3 bacterium</name>
    <dbReference type="NCBI Taxonomy" id="2053526"/>
    <lineage>
        <taxon>Bacteria</taxon>
        <taxon>Katanobacteria</taxon>
    </lineage>
</organism>
<reference evidence="9" key="1">
    <citation type="submission" date="2020-05" db="EMBL/GenBank/DDBJ databases">
        <title>High-Quality Genomes of Partial-Nitritation/Anammox System by Hierarchical Clustering Based Hybrid Assembly.</title>
        <authorList>
            <person name="Liu L."/>
            <person name="Wang Y."/>
            <person name="Che Y."/>
            <person name="Chen Y."/>
            <person name="Xia Y."/>
            <person name="Luo R."/>
            <person name="Cheng S.H."/>
            <person name="Zheng C."/>
            <person name="Zhang T."/>
        </authorList>
    </citation>
    <scope>NUCLEOTIDE SEQUENCE</scope>
    <source>
        <strain evidence="9">H1_PAT1</strain>
    </source>
</reference>
<dbReference type="HAMAP" id="MF_00073">
    <property type="entry name" value="NusB"/>
    <property type="match status" value="1"/>
</dbReference>
<evidence type="ECO:0000256" key="3">
    <source>
        <dbReference type="ARBA" id="ARBA00022884"/>
    </source>
</evidence>
<dbReference type="EMBL" id="JABTTY010000001">
    <property type="protein sequence ID" value="MBE7525077.1"/>
    <property type="molecule type" value="Genomic_DNA"/>
</dbReference>
<evidence type="ECO:0000259" key="8">
    <source>
        <dbReference type="Pfam" id="PF01029"/>
    </source>
</evidence>
<gene>
    <name evidence="6 9" type="primary">nusB</name>
    <name evidence="9" type="ORF">HS096_01615</name>
</gene>
<proteinExistence type="inferred from homology"/>
<feature type="domain" description="NusB/RsmB/TIM44" evidence="8">
    <location>
        <begin position="8"/>
        <end position="131"/>
    </location>
</feature>
<evidence type="ECO:0000256" key="4">
    <source>
        <dbReference type="ARBA" id="ARBA00023015"/>
    </source>
</evidence>
<dbReference type="PANTHER" id="PTHR11078:SF3">
    <property type="entry name" value="ANTITERMINATION NUSB DOMAIN-CONTAINING PROTEIN"/>
    <property type="match status" value="1"/>
</dbReference>
<dbReference type="InterPro" id="IPR035926">
    <property type="entry name" value="NusB-like_sf"/>
</dbReference>
<evidence type="ECO:0000256" key="1">
    <source>
        <dbReference type="ARBA" id="ARBA00005952"/>
    </source>
</evidence>
<evidence type="ECO:0000256" key="2">
    <source>
        <dbReference type="ARBA" id="ARBA00022814"/>
    </source>
</evidence>
<dbReference type="Gene3D" id="1.10.940.10">
    <property type="entry name" value="NusB-like"/>
    <property type="match status" value="1"/>
</dbReference>
<accession>A0A928TRQ9</accession>
<feature type="compositionally biased region" description="Basic and acidic residues" evidence="7">
    <location>
        <begin position="142"/>
        <end position="174"/>
    </location>
</feature>